<reference evidence="2" key="2">
    <citation type="submission" date="2020-11" db="EMBL/GenBank/DDBJ databases">
        <authorList>
            <person name="McCartney M.A."/>
            <person name="Auch B."/>
            <person name="Kono T."/>
            <person name="Mallez S."/>
            <person name="Becker A."/>
            <person name="Gohl D.M."/>
            <person name="Silverstein K.A.T."/>
            <person name="Koren S."/>
            <person name="Bechman K.B."/>
            <person name="Herman A."/>
            <person name="Abrahante J.E."/>
            <person name="Garbe J."/>
        </authorList>
    </citation>
    <scope>NUCLEOTIDE SEQUENCE</scope>
    <source>
        <strain evidence="2">Duluth1</strain>
        <tissue evidence="2">Whole animal</tissue>
    </source>
</reference>
<evidence type="ECO:0000313" key="3">
    <source>
        <dbReference type="Proteomes" id="UP000828390"/>
    </source>
</evidence>
<name>A0A9D4BWN0_DREPO</name>
<keyword evidence="3" id="KW-1185">Reference proteome</keyword>
<dbReference type="Proteomes" id="UP000828390">
    <property type="component" value="Unassembled WGS sequence"/>
</dbReference>
<dbReference type="AlphaFoldDB" id="A0A9D4BWN0"/>
<feature type="region of interest" description="Disordered" evidence="1">
    <location>
        <begin position="142"/>
        <end position="177"/>
    </location>
</feature>
<gene>
    <name evidence="2" type="ORF">DPMN_072019</name>
</gene>
<evidence type="ECO:0000313" key="2">
    <source>
        <dbReference type="EMBL" id="KAH3712322.1"/>
    </source>
</evidence>
<accession>A0A9D4BWN0</accession>
<protein>
    <submittedName>
        <fullName evidence="2">Uncharacterized protein</fullName>
    </submittedName>
</protein>
<comment type="caution">
    <text evidence="2">The sequence shown here is derived from an EMBL/GenBank/DDBJ whole genome shotgun (WGS) entry which is preliminary data.</text>
</comment>
<sequence>MAMDKKSLFYLLLGASGLFLVVFAQYLGSISGQRVVLVSTTFENGSLAYLGDISINTSALDPEDGIYLKVRNRLSDLLQMVNGTSKNVRRVASGKFKKGFYYNRDTMALINDDNLLTNPNIVQSSPLYTLSKVSSIDSSFARQSDSTSAPSKNAGDVTSNANIKERSNAAEINGPDSPGRYAMNDSCVSRNTGLEDILCMVTIKSLDTNFYMFTYNMLCSF</sequence>
<reference evidence="2" key="1">
    <citation type="journal article" date="2019" name="bioRxiv">
        <title>The Genome of the Zebra Mussel, Dreissena polymorpha: A Resource for Invasive Species Research.</title>
        <authorList>
            <person name="McCartney M.A."/>
            <person name="Auch B."/>
            <person name="Kono T."/>
            <person name="Mallez S."/>
            <person name="Zhang Y."/>
            <person name="Obille A."/>
            <person name="Becker A."/>
            <person name="Abrahante J.E."/>
            <person name="Garbe J."/>
            <person name="Badalamenti J.P."/>
            <person name="Herman A."/>
            <person name="Mangelson H."/>
            <person name="Liachko I."/>
            <person name="Sullivan S."/>
            <person name="Sone E.D."/>
            <person name="Koren S."/>
            <person name="Silverstein K.A.T."/>
            <person name="Beckman K.B."/>
            <person name="Gohl D.M."/>
        </authorList>
    </citation>
    <scope>NUCLEOTIDE SEQUENCE</scope>
    <source>
        <strain evidence="2">Duluth1</strain>
        <tissue evidence="2">Whole animal</tissue>
    </source>
</reference>
<organism evidence="2 3">
    <name type="scientific">Dreissena polymorpha</name>
    <name type="common">Zebra mussel</name>
    <name type="synonym">Mytilus polymorpha</name>
    <dbReference type="NCBI Taxonomy" id="45954"/>
    <lineage>
        <taxon>Eukaryota</taxon>
        <taxon>Metazoa</taxon>
        <taxon>Spiralia</taxon>
        <taxon>Lophotrochozoa</taxon>
        <taxon>Mollusca</taxon>
        <taxon>Bivalvia</taxon>
        <taxon>Autobranchia</taxon>
        <taxon>Heteroconchia</taxon>
        <taxon>Euheterodonta</taxon>
        <taxon>Imparidentia</taxon>
        <taxon>Neoheterodontei</taxon>
        <taxon>Myida</taxon>
        <taxon>Dreissenoidea</taxon>
        <taxon>Dreissenidae</taxon>
        <taxon>Dreissena</taxon>
    </lineage>
</organism>
<dbReference type="EMBL" id="JAIWYP010000014">
    <property type="protein sequence ID" value="KAH3712322.1"/>
    <property type="molecule type" value="Genomic_DNA"/>
</dbReference>
<proteinExistence type="predicted"/>
<feature type="compositionally biased region" description="Polar residues" evidence="1">
    <location>
        <begin position="142"/>
        <end position="162"/>
    </location>
</feature>
<evidence type="ECO:0000256" key="1">
    <source>
        <dbReference type="SAM" id="MobiDB-lite"/>
    </source>
</evidence>